<evidence type="ECO:0000313" key="3">
    <source>
        <dbReference type="Proteomes" id="UP000678243"/>
    </source>
</evidence>
<proteinExistence type="predicted"/>
<sequence length="110" mass="11253">MMHDEGHLSDPERMQPEEEDRVESGQDPTDPDYPSEPGGQETPSSASIAAHLDERGGDRADGVENVPAGGAGADAGAGSAARVDGSTEPSEPGYESAHSDEPGVGAKRPD</sequence>
<dbReference type="Proteomes" id="UP000678243">
    <property type="component" value="Unassembled WGS sequence"/>
</dbReference>
<dbReference type="EMBL" id="JAGTUK010000001">
    <property type="protein sequence ID" value="MBS0022596.1"/>
    <property type="molecule type" value="Genomic_DNA"/>
</dbReference>
<feature type="compositionally biased region" description="Basic and acidic residues" evidence="1">
    <location>
        <begin position="1"/>
        <end position="16"/>
    </location>
</feature>
<evidence type="ECO:0000313" key="2">
    <source>
        <dbReference type="EMBL" id="MBS0022596.1"/>
    </source>
</evidence>
<dbReference type="RefSeq" id="WP_211539836.1">
    <property type="nucleotide sequence ID" value="NZ_JAGTUK010000001.1"/>
</dbReference>
<feature type="region of interest" description="Disordered" evidence="1">
    <location>
        <begin position="1"/>
        <end position="110"/>
    </location>
</feature>
<comment type="caution">
    <text evidence="2">The sequence shown here is derived from an EMBL/GenBank/DDBJ whole genome shotgun (WGS) entry which is preliminary data.</text>
</comment>
<gene>
    <name evidence="2" type="ORF">KE274_00595</name>
</gene>
<feature type="compositionally biased region" description="Basic and acidic residues" evidence="1">
    <location>
        <begin position="51"/>
        <end position="62"/>
    </location>
</feature>
<keyword evidence="3" id="KW-1185">Reference proteome</keyword>
<evidence type="ECO:0008006" key="4">
    <source>
        <dbReference type="Google" id="ProtNLM"/>
    </source>
</evidence>
<name>A0ABS5IIM3_9MICO</name>
<evidence type="ECO:0000256" key="1">
    <source>
        <dbReference type="SAM" id="MobiDB-lite"/>
    </source>
</evidence>
<organism evidence="2 3">
    <name type="scientific">Microbacterium paraoxydans</name>
    <dbReference type="NCBI Taxonomy" id="199592"/>
    <lineage>
        <taxon>Bacteria</taxon>
        <taxon>Bacillati</taxon>
        <taxon>Actinomycetota</taxon>
        <taxon>Actinomycetes</taxon>
        <taxon>Micrococcales</taxon>
        <taxon>Microbacteriaceae</taxon>
        <taxon>Microbacterium</taxon>
    </lineage>
</organism>
<feature type="compositionally biased region" description="Basic and acidic residues" evidence="1">
    <location>
        <begin position="97"/>
        <end position="110"/>
    </location>
</feature>
<reference evidence="2 3" key="1">
    <citation type="submission" date="2021-04" db="EMBL/GenBank/DDBJ databases">
        <title>Whole genome analysis of root endophytic bacterium Microbacterium paraoxydans ku-mp colonizing RP-bio226 rice variety.</title>
        <authorList>
            <person name="Ulaganathan K."/>
            <person name="Latha B."/>
        </authorList>
    </citation>
    <scope>NUCLEOTIDE SEQUENCE [LARGE SCALE GENOMIC DNA]</scope>
    <source>
        <strain evidence="3">ku-mp</strain>
    </source>
</reference>
<protein>
    <recommendedName>
        <fullName evidence="4">MatE family transporter</fullName>
    </recommendedName>
</protein>
<accession>A0ABS5IIM3</accession>